<dbReference type="InterPro" id="IPR036249">
    <property type="entry name" value="Thioredoxin-like_sf"/>
</dbReference>
<name>A0A1X4GLF3_HALEZ</name>
<sequence>MVTVGDTAPDFAAPAVGGAPEGDAERTATELALFRLVEAHDAVALCLAPATFVPPCTAALAAVRDAGWHDRDGLAVVALTGDSLYAAFAYADRFGLPFPVVADFHGGVAESYDLLADSWEGHSGILRRATVVIDGDWTVRFAEATDDPLDRADPAPVRRAAETLREIGIDVDRPRVNYDGPWWARRGRARRRRGP</sequence>
<dbReference type="GO" id="GO:0016491">
    <property type="term" value="F:oxidoreductase activity"/>
    <property type="evidence" value="ECO:0007669"/>
    <property type="project" value="InterPro"/>
</dbReference>
<dbReference type="GO" id="GO:0016209">
    <property type="term" value="F:antioxidant activity"/>
    <property type="evidence" value="ECO:0007669"/>
    <property type="project" value="InterPro"/>
</dbReference>
<evidence type="ECO:0000256" key="1">
    <source>
        <dbReference type="SAM" id="MobiDB-lite"/>
    </source>
</evidence>
<evidence type="ECO:0000313" key="3">
    <source>
        <dbReference type="EMBL" id="OSO98434.1"/>
    </source>
</evidence>
<dbReference type="STRING" id="1121945.GCA_000421805_00756"/>
<dbReference type="PROSITE" id="PS51352">
    <property type="entry name" value="THIOREDOXIN_2"/>
    <property type="match status" value="1"/>
</dbReference>
<dbReference type="eggNOG" id="arCOG00316">
    <property type="taxonomic scope" value="Archaea"/>
</dbReference>
<dbReference type="InterPro" id="IPR000866">
    <property type="entry name" value="AhpC/TSA"/>
</dbReference>
<comment type="caution">
    <text evidence="3">The sequence shown here is derived from an EMBL/GenBank/DDBJ whole genome shotgun (WGS) entry which is preliminary data.</text>
</comment>
<accession>A0A1X4GLF3</accession>
<gene>
    <name evidence="3" type="ORF">B9H04_10785</name>
</gene>
<dbReference type="RefSeq" id="WP_085682697.1">
    <property type="nucleotide sequence ID" value="NZ_NEDJ01000036.1"/>
</dbReference>
<dbReference type="EMBL" id="NEDJ01000036">
    <property type="protein sequence ID" value="OSO98434.1"/>
    <property type="molecule type" value="Genomic_DNA"/>
</dbReference>
<reference evidence="3 4" key="1">
    <citation type="submission" date="2017-04" db="EMBL/GenBank/DDBJ databases">
        <title>MLSA of the genus Halorubrum.</title>
        <authorList>
            <person name="De La Haba R."/>
            <person name="Sanchez-Porro C."/>
            <person name="Infante-Dominguez C."/>
            <person name="Ventosa A."/>
        </authorList>
    </citation>
    <scope>NUCLEOTIDE SEQUENCE [LARGE SCALE GENOMIC DNA]</scope>
    <source>
        <strain evidence="3 4">DSM 17463</strain>
    </source>
</reference>
<proteinExistence type="predicted"/>
<dbReference type="AlphaFoldDB" id="A0A1X4GLF3"/>
<feature type="domain" description="Thioredoxin" evidence="2">
    <location>
        <begin position="2"/>
        <end position="166"/>
    </location>
</feature>
<dbReference type="Pfam" id="PF00578">
    <property type="entry name" value="AhpC-TSA"/>
    <property type="match status" value="1"/>
</dbReference>
<evidence type="ECO:0000313" key="4">
    <source>
        <dbReference type="Proteomes" id="UP000193587"/>
    </source>
</evidence>
<dbReference type="Proteomes" id="UP000193587">
    <property type="component" value="Unassembled WGS sequence"/>
</dbReference>
<dbReference type="Gene3D" id="3.40.30.10">
    <property type="entry name" value="Glutaredoxin"/>
    <property type="match status" value="1"/>
</dbReference>
<protein>
    <submittedName>
        <fullName evidence="3">Alkyl hydroperoxide reductase</fullName>
    </submittedName>
</protein>
<evidence type="ECO:0000259" key="2">
    <source>
        <dbReference type="PROSITE" id="PS51352"/>
    </source>
</evidence>
<dbReference type="SUPFAM" id="SSF52833">
    <property type="entry name" value="Thioredoxin-like"/>
    <property type="match status" value="1"/>
</dbReference>
<feature type="region of interest" description="Disordered" evidence="1">
    <location>
        <begin position="1"/>
        <end position="22"/>
    </location>
</feature>
<organism evidence="3 4">
    <name type="scientific">Halorubrum ezzemoulense DSM 17463</name>
    <dbReference type="NCBI Taxonomy" id="1121945"/>
    <lineage>
        <taxon>Archaea</taxon>
        <taxon>Methanobacteriati</taxon>
        <taxon>Methanobacteriota</taxon>
        <taxon>Stenosarchaea group</taxon>
        <taxon>Halobacteria</taxon>
        <taxon>Halobacteriales</taxon>
        <taxon>Haloferacaceae</taxon>
        <taxon>Halorubrum</taxon>
    </lineage>
</organism>
<dbReference type="InterPro" id="IPR013766">
    <property type="entry name" value="Thioredoxin_domain"/>
</dbReference>